<dbReference type="Gene3D" id="3.80.10.10">
    <property type="entry name" value="Ribonuclease Inhibitor"/>
    <property type="match status" value="1"/>
</dbReference>
<feature type="compositionally biased region" description="Polar residues" evidence="1">
    <location>
        <begin position="497"/>
        <end position="515"/>
    </location>
</feature>
<feature type="region of interest" description="Disordered" evidence="1">
    <location>
        <begin position="472"/>
        <end position="539"/>
    </location>
</feature>
<feature type="compositionally biased region" description="Basic and acidic residues" evidence="1">
    <location>
        <begin position="64"/>
        <end position="77"/>
    </location>
</feature>
<dbReference type="OrthoDB" id="660555at2759"/>
<dbReference type="SUPFAM" id="SSF48065">
    <property type="entry name" value="DBL homology domain (DH-domain)"/>
    <property type="match status" value="1"/>
</dbReference>
<dbReference type="AlphaFoldDB" id="A0A4T0FP22"/>
<organism evidence="3 4">
    <name type="scientific">Wallemia hederae</name>
    <dbReference type="NCBI Taxonomy" id="1540922"/>
    <lineage>
        <taxon>Eukaryota</taxon>
        <taxon>Fungi</taxon>
        <taxon>Dikarya</taxon>
        <taxon>Basidiomycota</taxon>
        <taxon>Wallemiomycotina</taxon>
        <taxon>Wallemiomycetes</taxon>
        <taxon>Wallemiales</taxon>
        <taxon>Wallemiaceae</taxon>
        <taxon>Wallemia</taxon>
    </lineage>
</organism>
<feature type="compositionally biased region" description="Polar residues" evidence="1">
    <location>
        <begin position="589"/>
        <end position="624"/>
    </location>
</feature>
<evidence type="ECO:0000313" key="3">
    <source>
        <dbReference type="EMBL" id="TIA90191.1"/>
    </source>
</evidence>
<dbReference type="InterPro" id="IPR051092">
    <property type="entry name" value="FYVE_RhoGEF_PH"/>
</dbReference>
<evidence type="ECO:0000313" key="4">
    <source>
        <dbReference type="Proteomes" id="UP000310189"/>
    </source>
</evidence>
<evidence type="ECO:0000256" key="1">
    <source>
        <dbReference type="SAM" id="MobiDB-lite"/>
    </source>
</evidence>
<comment type="caution">
    <text evidence="3">The sequence shown here is derived from an EMBL/GenBank/DDBJ whole genome shotgun (WGS) entry which is preliminary data.</text>
</comment>
<accession>A0A4T0FP22</accession>
<evidence type="ECO:0000259" key="2">
    <source>
        <dbReference type="PROSITE" id="PS50010"/>
    </source>
</evidence>
<dbReference type="GO" id="GO:0005085">
    <property type="term" value="F:guanyl-nucleotide exchange factor activity"/>
    <property type="evidence" value="ECO:0007669"/>
    <property type="project" value="InterPro"/>
</dbReference>
<feature type="compositionally biased region" description="Polar residues" evidence="1">
    <location>
        <begin position="345"/>
        <end position="365"/>
    </location>
</feature>
<feature type="compositionally biased region" description="Low complexity" evidence="1">
    <location>
        <begin position="625"/>
        <end position="641"/>
    </location>
</feature>
<dbReference type="InterPro" id="IPR000219">
    <property type="entry name" value="DH_dom"/>
</dbReference>
<feature type="region of interest" description="Disordered" evidence="1">
    <location>
        <begin position="323"/>
        <end position="415"/>
    </location>
</feature>
<feature type="region of interest" description="Disordered" evidence="1">
    <location>
        <begin position="61"/>
        <end position="122"/>
    </location>
</feature>
<dbReference type="Pfam" id="PF00621">
    <property type="entry name" value="RhoGEF"/>
    <property type="match status" value="1"/>
</dbReference>
<feature type="domain" description="DH" evidence="2">
    <location>
        <begin position="678"/>
        <end position="915"/>
    </location>
</feature>
<dbReference type="InterPro" id="IPR035899">
    <property type="entry name" value="DBL_dom_sf"/>
</dbReference>
<dbReference type="GO" id="GO:0005737">
    <property type="term" value="C:cytoplasm"/>
    <property type="evidence" value="ECO:0007669"/>
    <property type="project" value="TreeGrafter"/>
</dbReference>
<reference evidence="3 4" key="1">
    <citation type="submission" date="2019-03" db="EMBL/GenBank/DDBJ databases">
        <title>Sequencing 23 genomes of Wallemia ichthyophaga.</title>
        <authorList>
            <person name="Gostincar C."/>
        </authorList>
    </citation>
    <scope>NUCLEOTIDE SEQUENCE [LARGE SCALE GENOMIC DNA]</scope>
    <source>
        <strain evidence="3 4">EXF-5753</strain>
    </source>
</reference>
<feature type="compositionally biased region" description="Polar residues" evidence="1">
    <location>
        <begin position="392"/>
        <end position="415"/>
    </location>
</feature>
<keyword evidence="4" id="KW-1185">Reference proteome</keyword>
<dbReference type="InterPro" id="IPR032675">
    <property type="entry name" value="LRR_dom_sf"/>
</dbReference>
<dbReference type="PROSITE" id="PS50010">
    <property type="entry name" value="DH_2"/>
    <property type="match status" value="1"/>
</dbReference>
<gene>
    <name evidence="3" type="ORF">E3P99_01722</name>
</gene>
<name>A0A4T0FP22_9BASI</name>
<dbReference type="Gene3D" id="1.20.900.10">
    <property type="entry name" value="Dbl homology (DH) domain"/>
    <property type="match status" value="1"/>
</dbReference>
<feature type="region of interest" description="Disordered" evidence="1">
    <location>
        <begin position="589"/>
        <end position="671"/>
    </location>
</feature>
<dbReference type="EMBL" id="SPNW01000021">
    <property type="protein sequence ID" value="TIA90191.1"/>
    <property type="molecule type" value="Genomic_DNA"/>
</dbReference>
<dbReference type="Proteomes" id="UP000310189">
    <property type="component" value="Unassembled WGS sequence"/>
</dbReference>
<dbReference type="SMART" id="SM00325">
    <property type="entry name" value="RhoGEF"/>
    <property type="match status" value="1"/>
</dbReference>
<protein>
    <recommendedName>
        <fullName evidence="2">DH domain-containing protein</fullName>
    </recommendedName>
</protein>
<sequence length="1075" mass="118940">MAQDSERAIRKARRAVVMSSDLASNLSPSQSSLAQSAQAAFAFDRSPSYYSSINDLASLSNSINEHDKHDKDRDADPHQPPPPPLDVNDFSPQPPGSSSSDHHSEISIESTSDEEGDNLFDSSTLRNAYNNYIEEGNTLQPSPSKALSSVDDGTHLTVRCPHSSLEDIKVPDKATHVMIGNTTTPELAPSFLRSLFNNNYETLLVLDIANCGITTFGEELAQLTKLEELNVSNNIFAGSTLPAVISTLGSNLRLLKADNCGLITLPRELTRMTGLNTLSLRNNRMPNLPAWICMLPNLELLLVDDNSFSAPWKPIVSPILSRTIRDKSSNPPTPKLGSGGSGSGNLLTPQQRSLTTDASPNSSRPETPESMRRMKSTTDLANYTPKAPDRMTSLQYGSTNTSSNTLSAPQNQADNQSTLNKKWGIFKKMSINRLRSASNVALRSTYSSHQVDPPSASMSASASTINVAAMNRQSSSNIGAPSDSASSKASKRRSFLPLNSANGLGLSTSPTADTFNENDEDEHKQNDWLNSPSDGHDRREEEYARGFRFVMNYLRDLFDLGVDAEEEMEYESDPSYLALPLNRDSAKFSTLSTSLGPPNSTVLSTSPQSNVPSHVQVMGRQNTNESSLISRQLSESSWSQSNRTTLSSIDDKSSLSTKEKEPPLPSIPAVQGKADPKRQYHVIREIIETERTYVKGLQELVDIYVTPSETEISLAERKRVYMGVEGLLSFHRDSMLPSLEQALYAPADEIVVNVAKIFIRHAAFLKIYNIYINEFDYAQNRAKWWMEKDPYNSPLSPKSPGVSSLSSPALSSLTVSSGPSGMNIALPASKQPYAHPPLSTKERKKIRQFCKAARKNPLHTQMNLESYLLLPIQRIPRYRMLLEECLKFTTHKHQVEPLIQALDHIANIAIDMNESKRDAEGRFRLVKWQSRIRGKFPSPLVQPHRRLLLDGGLRLLKVVKKLEFQTEVPPLSDEEETKQMQIVALNQDTTPSRPLIGLLCTDLMVLCKDPSNGNDPDCPVDLYAVLRIQNSHPAVVHGSTIRLVDHRAILYLDCEDVSTAITWAQTINQDMTAAW</sequence>
<feature type="region of interest" description="Disordered" evidence="1">
    <location>
        <begin position="19"/>
        <end position="39"/>
    </location>
</feature>
<feature type="compositionally biased region" description="Basic and acidic residues" evidence="1">
    <location>
        <begin position="649"/>
        <end position="662"/>
    </location>
</feature>
<dbReference type="PANTHER" id="PTHR12673:SF270">
    <property type="entry name" value="FYVE-TYPE DOMAIN-CONTAINING PROTEIN"/>
    <property type="match status" value="1"/>
</dbReference>
<dbReference type="PANTHER" id="PTHR12673">
    <property type="entry name" value="FACIOGENITAL DYSPLASIA PROTEIN"/>
    <property type="match status" value="1"/>
</dbReference>
<dbReference type="CDD" id="cd00160">
    <property type="entry name" value="RhoGEF"/>
    <property type="match status" value="1"/>
</dbReference>
<dbReference type="SUPFAM" id="SSF52058">
    <property type="entry name" value="L domain-like"/>
    <property type="match status" value="1"/>
</dbReference>
<proteinExistence type="predicted"/>